<protein>
    <submittedName>
        <fullName evidence="1">NusG domain II-containing protein</fullName>
    </submittedName>
</protein>
<evidence type="ECO:0000313" key="1">
    <source>
        <dbReference type="EMBL" id="HIZ39310.1"/>
    </source>
</evidence>
<sequence length="119" mass="12968">MFLILFFLIIAAAGLLWLYAGRERGDTVQVTVDGTVIGEYPLERDDTIRIEGIGGNNTLKIRDGQADMTDADCPDKICVNHATISDVGESIVCLPHRVVVEIVSSDGETDNADFDVITR</sequence>
<gene>
    <name evidence="1" type="ORF">H9968_05175</name>
</gene>
<dbReference type="CDD" id="cd09911">
    <property type="entry name" value="Lin0431_like"/>
    <property type="match status" value="1"/>
</dbReference>
<comment type="caution">
    <text evidence="1">The sequence shown here is derived from an EMBL/GenBank/DDBJ whole genome shotgun (WGS) entry which is preliminary data.</text>
</comment>
<dbReference type="EMBL" id="DXBR01000049">
    <property type="protein sequence ID" value="HIZ39310.1"/>
    <property type="molecule type" value="Genomic_DNA"/>
</dbReference>
<name>A0A9D2EKZ8_9FIRM</name>
<reference evidence="1" key="1">
    <citation type="journal article" date="2021" name="PeerJ">
        <title>Extensive microbial diversity within the chicken gut microbiome revealed by metagenomics and culture.</title>
        <authorList>
            <person name="Gilroy R."/>
            <person name="Ravi A."/>
            <person name="Getino M."/>
            <person name="Pursley I."/>
            <person name="Horton D.L."/>
            <person name="Alikhan N.F."/>
            <person name="Baker D."/>
            <person name="Gharbi K."/>
            <person name="Hall N."/>
            <person name="Watson M."/>
            <person name="Adriaenssens E.M."/>
            <person name="Foster-Nyarko E."/>
            <person name="Jarju S."/>
            <person name="Secka A."/>
            <person name="Antonio M."/>
            <person name="Oren A."/>
            <person name="Chaudhuri R.R."/>
            <person name="La Ragione R."/>
            <person name="Hildebrand F."/>
            <person name="Pallen M.J."/>
        </authorList>
    </citation>
    <scope>NUCLEOTIDE SEQUENCE</scope>
    <source>
        <strain evidence="1">CHK179-28034</strain>
    </source>
</reference>
<evidence type="ECO:0000313" key="2">
    <source>
        <dbReference type="Proteomes" id="UP000824049"/>
    </source>
</evidence>
<reference evidence="1" key="2">
    <citation type="submission" date="2021-04" db="EMBL/GenBank/DDBJ databases">
        <authorList>
            <person name="Gilroy R."/>
        </authorList>
    </citation>
    <scope>NUCLEOTIDE SEQUENCE</scope>
    <source>
        <strain evidence="1">CHK179-28034</strain>
    </source>
</reference>
<organism evidence="1 2">
    <name type="scientific">Candidatus Anaerobutyricum stercoris</name>
    <dbReference type="NCBI Taxonomy" id="2838457"/>
    <lineage>
        <taxon>Bacteria</taxon>
        <taxon>Bacillati</taxon>
        <taxon>Bacillota</taxon>
        <taxon>Clostridia</taxon>
        <taxon>Lachnospirales</taxon>
        <taxon>Lachnospiraceae</taxon>
        <taxon>Anaerobutyricum</taxon>
    </lineage>
</organism>
<proteinExistence type="predicted"/>
<dbReference type="Gene3D" id="2.60.320.10">
    <property type="entry name" value="N-utilization substance G protein NusG, insert domain"/>
    <property type="match status" value="1"/>
</dbReference>
<accession>A0A9D2EKZ8</accession>
<dbReference type="InterPro" id="IPR038690">
    <property type="entry name" value="NusG_2_sf"/>
</dbReference>
<dbReference type="Pfam" id="PF07009">
    <property type="entry name" value="NusG_II"/>
    <property type="match status" value="1"/>
</dbReference>
<dbReference type="AlphaFoldDB" id="A0A9D2EKZ8"/>
<dbReference type="Proteomes" id="UP000824049">
    <property type="component" value="Unassembled WGS sequence"/>
</dbReference>